<keyword evidence="6" id="KW-0675">Receptor</keyword>
<protein>
    <recommendedName>
        <fullName evidence="10">GPR158/179 extracellular domain-containing protein</fullName>
    </recommendedName>
</protein>
<dbReference type="GO" id="GO:0005886">
    <property type="term" value="C:plasma membrane"/>
    <property type="evidence" value="ECO:0007669"/>
    <property type="project" value="UniProtKB-SubCell"/>
</dbReference>
<evidence type="ECO:0000256" key="6">
    <source>
        <dbReference type="ARBA" id="ARBA00023170"/>
    </source>
</evidence>
<feature type="domain" description="GPR158/179 extracellular" evidence="10">
    <location>
        <begin position="50"/>
        <end position="117"/>
    </location>
</feature>
<evidence type="ECO:0000256" key="3">
    <source>
        <dbReference type="ARBA" id="ARBA00022475"/>
    </source>
</evidence>
<dbReference type="InterPro" id="IPR043458">
    <property type="entry name" value="GPR158/179"/>
</dbReference>
<dbReference type="GO" id="GO:0004930">
    <property type="term" value="F:G protein-coupled receptor activity"/>
    <property type="evidence" value="ECO:0007669"/>
    <property type="project" value="UniProtKB-KW"/>
</dbReference>
<dbReference type="AlphaFoldDB" id="A0AAV2LBH8"/>
<evidence type="ECO:0000256" key="7">
    <source>
        <dbReference type="ARBA" id="ARBA00023180"/>
    </source>
</evidence>
<accession>A0AAV2LBH8</accession>
<name>A0AAV2LBH8_KNICA</name>
<evidence type="ECO:0000256" key="5">
    <source>
        <dbReference type="ARBA" id="ARBA00023040"/>
    </source>
</evidence>
<evidence type="ECO:0000313" key="11">
    <source>
        <dbReference type="EMBL" id="CAL1597547.1"/>
    </source>
</evidence>
<feature type="transmembrane region" description="Helical" evidence="9">
    <location>
        <begin position="206"/>
        <end position="226"/>
    </location>
</feature>
<evidence type="ECO:0000256" key="1">
    <source>
        <dbReference type="ARBA" id="ARBA00004651"/>
    </source>
</evidence>
<feature type="transmembrane region" description="Helical" evidence="9">
    <location>
        <begin position="177"/>
        <end position="200"/>
    </location>
</feature>
<evidence type="ECO:0000313" key="12">
    <source>
        <dbReference type="Proteomes" id="UP001497482"/>
    </source>
</evidence>
<dbReference type="PANTHER" id="PTHR32546">
    <property type="entry name" value="G-PROTEIN COUPLED RECEPTOR 158-RELATED"/>
    <property type="match status" value="1"/>
</dbReference>
<keyword evidence="9" id="KW-0472">Membrane</keyword>
<keyword evidence="12" id="KW-1185">Reference proteome</keyword>
<dbReference type="Proteomes" id="UP001497482">
    <property type="component" value="Chromosome 21"/>
</dbReference>
<evidence type="ECO:0000256" key="2">
    <source>
        <dbReference type="ARBA" id="ARBA00007242"/>
    </source>
</evidence>
<keyword evidence="9" id="KW-0812">Transmembrane</keyword>
<gene>
    <name evidence="11" type="ORF">KC01_LOCUS26049</name>
</gene>
<keyword evidence="4" id="KW-0732">Signal</keyword>
<sequence>MGTPLITEGSLNITPQRENVTTDPNARADSRCSSCRFRLRLCEQGLRHRQQKKKTTDIIGVVRLDINLQDVDIDQCSSHGWFSGTHRCNSTTMECLPIPGYGFVLDKYQCQCKKGFYHPNRVAVNSFTRPGKSGRVSESGPNADEGWSSDCLPCAAGCGFCRDDTPCVPREDGALRLAVVSFQSLCMLLLFISMVLIYHYRRNKSVRASGLVLLEAILCGAVLLYFPKSKSRNLLQLLHQRCITGHRDKLMAAKASSEKDVLAKIYYA</sequence>
<evidence type="ECO:0000256" key="9">
    <source>
        <dbReference type="SAM" id="Phobius"/>
    </source>
</evidence>
<keyword evidence="3" id="KW-1003">Cell membrane</keyword>
<comment type="similarity">
    <text evidence="2">Belongs to the G-protein coupled receptor 3 family.</text>
</comment>
<reference evidence="11 12" key="1">
    <citation type="submission" date="2024-04" db="EMBL/GenBank/DDBJ databases">
        <authorList>
            <person name="Waldvogel A.-M."/>
            <person name="Schoenle A."/>
        </authorList>
    </citation>
    <scope>NUCLEOTIDE SEQUENCE [LARGE SCALE GENOMIC DNA]</scope>
</reference>
<dbReference type="Pfam" id="PF22572">
    <property type="entry name" value="GPR158_179_EC"/>
    <property type="match status" value="1"/>
</dbReference>
<dbReference type="PANTHER" id="PTHR32546:SF11">
    <property type="entry name" value="G-PROTEIN COUPLED RECEPTOR 158-RELATED"/>
    <property type="match status" value="1"/>
</dbReference>
<dbReference type="EMBL" id="OZ035843">
    <property type="protein sequence ID" value="CAL1597547.1"/>
    <property type="molecule type" value="Genomic_DNA"/>
</dbReference>
<keyword evidence="8" id="KW-0807">Transducer</keyword>
<proteinExistence type="inferred from homology"/>
<keyword evidence="7" id="KW-0325">Glycoprotein</keyword>
<evidence type="ECO:0000259" key="10">
    <source>
        <dbReference type="Pfam" id="PF22572"/>
    </source>
</evidence>
<organism evidence="11 12">
    <name type="scientific">Knipowitschia caucasica</name>
    <name type="common">Caucasian dwarf goby</name>
    <name type="synonym">Pomatoschistus caucasicus</name>
    <dbReference type="NCBI Taxonomy" id="637954"/>
    <lineage>
        <taxon>Eukaryota</taxon>
        <taxon>Metazoa</taxon>
        <taxon>Chordata</taxon>
        <taxon>Craniata</taxon>
        <taxon>Vertebrata</taxon>
        <taxon>Euteleostomi</taxon>
        <taxon>Actinopterygii</taxon>
        <taxon>Neopterygii</taxon>
        <taxon>Teleostei</taxon>
        <taxon>Neoteleostei</taxon>
        <taxon>Acanthomorphata</taxon>
        <taxon>Gobiaria</taxon>
        <taxon>Gobiiformes</taxon>
        <taxon>Gobioidei</taxon>
        <taxon>Gobiidae</taxon>
        <taxon>Gobiinae</taxon>
        <taxon>Knipowitschia</taxon>
    </lineage>
</organism>
<keyword evidence="9" id="KW-1133">Transmembrane helix</keyword>
<comment type="subcellular location">
    <subcellularLocation>
        <location evidence="1">Cell membrane</location>
        <topology evidence="1">Multi-pass membrane protein</topology>
    </subcellularLocation>
</comment>
<dbReference type="InterPro" id="IPR054714">
    <property type="entry name" value="GPR158_179_extracellular"/>
</dbReference>
<evidence type="ECO:0000256" key="4">
    <source>
        <dbReference type="ARBA" id="ARBA00022729"/>
    </source>
</evidence>
<keyword evidence="5" id="KW-0297">G-protein coupled receptor</keyword>
<evidence type="ECO:0000256" key="8">
    <source>
        <dbReference type="ARBA" id="ARBA00023224"/>
    </source>
</evidence>